<dbReference type="PANTHER" id="PTHR30487:SF0">
    <property type="entry name" value="PREPILIN LEADER PEPTIDASE_N-METHYLTRANSFERASE-RELATED"/>
    <property type="match status" value="1"/>
</dbReference>
<evidence type="ECO:0000256" key="6">
    <source>
        <dbReference type="ARBA" id="ARBA00023136"/>
    </source>
</evidence>
<feature type="domain" description="Prepilin type IV endopeptidase peptidase" evidence="8">
    <location>
        <begin position="101"/>
        <end position="205"/>
    </location>
</feature>
<dbReference type="OrthoDB" id="9789291at2"/>
<dbReference type="GO" id="GO:0005886">
    <property type="term" value="C:plasma membrane"/>
    <property type="evidence" value="ECO:0007669"/>
    <property type="project" value="UniProtKB-SubCell"/>
</dbReference>
<feature type="transmembrane region" description="Helical" evidence="7">
    <location>
        <begin position="145"/>
        <end position="164"/>
    </location>
</feature>
<dbReference type="InterPro" id="IPR050882">
    <property type="entry name" value="Prepilin_peptidase/N-MTase"/>
</dbReference>
<evidence type="ECO:0000259" key="8">
    <source>
        <dbReference type="Pfam" id="PF01478"/>
    </source>
</evidence>
<dbReference type="Pfam" id="PF06750">
    <property type="entry name" value="A24_N_bact"/>
    <property type="match status" value="1"/>
</dbReference>
<keyword evidence="6 7" id="KW-0472">Membrane</keyword>
<feature type="domain" description="Prepilin peptidase A24 N-terminal" evidence="9">
    <location>
        <begin position="7"/>
        <end position="89"/>
    </location>
</feature>
<organism evidence="10 11">
    <name type="scientific">Caloramator fervidus</name>
    <dbReference type="NCBI Taxonomy" id="29344"/>
    <lineage>
        <taxon>Bacteria</taxon>
        <taxon>Bacillati</taxon>
        <taxon>Bacillota</taxon>
        <taxon>Clostridia</taxon>
        <taxon>Eubacteriales</taxon>
        <taxon>Clostridiaceae</taxon>
        <taxon>Caloramator</taxon>
    </lineage>
</organism>
<keyword evidence="10" id="KW-0489">Methyltransferase</keyword>
<keyword evidence="5 7" id="KW-1133">Transmembrane helix</keyword>
<evidence type="ECO:0000256" key="1">
    <source>
        <dbReference type="ARBA" id="ARBA00004651"/>
    </source>
</evidence>
<dbReference type="AlphaFoldDB" id="A0A1H5V4J2"/>
<evidence type="ECO:0000313" key="11">
    <source>
        <dbReference type="Proteomes" id="UP000242850"/>
    </source>
</evidence>
<dbReference type="GO" id="GO:0006465">
    <property type="term" value="P:signal peptide processing"/>
    <property type="evidence" value="ECO:0007669"/>
    <property type="project" value="TreeGrafter"/>
</dbReference>
<feature type="transmembrane region" description="Helical" evidence="7">
    <location>
        <begin position="221"/>
        <end position="244"/>
    </location>
</feature>
<protein>
    <submittedName>
        <fullName evidence="10">Leader peptidase (Prepilin peptidase) / N-methyltransferase</fullName>
    </submittedName>
</protein>
<feature type="transmembrane region" description="Helical" evidence="7">
    <location>
        <begin position="176"/>
        <end position="209"/>
    </location>
</feature>
<evidence type="ECO:0000256" key="2">
    <source>
        <dbReference type="ARBA" id="ARBA00005801"/>
    </source>
</evidence>
<comment type="similarity">
    <text evidence="2">Belongs to the peptidase A24 family.</text>
</comment>
<evidence type="ECO:0000259" key="9">
    <source>
        <dbReference type="Pfam" id="PF06750"/>
    </source>
</evidence>
<name>A0A1H5V4J2_9CLOT</name>
<dbReference type="Gene3D" id="1.20.120.1220">
    <property type="match status" value="1"/>
</dbReference>
<dbReference type="Proteomes" id="UP000242850">
    <property type="component" value="Unassembled WGS sequence"/>
</dbReference>
<dbReference type="PANTHER" id="PTHR30487">
    <property type="entry name" value="TYPE 4 PREPILIN-LIKE PROTEINS LEADER PEPTIDE-PROCESSING ENZYME"/>
    <property type="match status" value="1"/>
</dbReference>
<evidence type="ECO:0000313" key="10">
    <source>
        <dbReference type="EMBL" id="SEF81631.1"/>
    </source>
</evidence>
<feature type="transmembrane region" description="Helical" evidence="7">
    <location>
        <begin position="119"/>
        <end position="139"/>
    </location>
</feature>
<reference evidence="11" key="1">
    <citation type="submission" date="2016-10" db="EMBL/GenBank/DDBJ databases">
        <authorList>
            <person name="Varghese N."/>
            <person name="Submissions S."/>
        </authorList>
    </citation>
    <scope>NUCLEOTIDE SEQUENCE [LARGE SCALE GENOMIC DNA]</scope>
    <source>
        <strain evidence="11">DSM 5463</strain>
    </source>
</reference>
<evidence type="ECO:0000256" key="5">
    <source>
        <dbReference type="ARBA" id="ARBA00022989"/>
    </source>
</evidence>
<evidence type="ECO:0000256" key="7">
    <source>
        <dbReference type="SAM" id="Phobius"/>
    </source>
</evidence>
<keyword evidence="4 7" id="KW-0812">Transmembrane</keyword>
<dbReference type="InterPro" id="IPR000045">
    <property type="entry name" value="Prepilin_IV_endopep_pep"/>
</dbReference>
<dbReference type="GO" id="GO:0008168">
    <property type="term" value="F:methyltransferase activity"/>
    <property type="evidence" value="ECO:0007669"/>
    <property type="project" value="UniProtKB-KW"/>
</dbReference>
<comment type="subcellular location">
    <subcellularLocation>
        <location evidence="1">Cell membrane</location>
        <topology evidence="1">Multi-pass membrane protein</topology>
    </subcellularLocation>
</comment>
<dbReference type="GO" id="GO:0004190">
    <property type="term" value="F:aspartic-type endopeptidase activity"/>
    <property type="evidence" value="ECO:0007669"/>
    <property type="project" value="InterPro"/>
</dbReference>
<proteinExistence type="inferred from homology"/>
<accession>A0A1H5V4J2</accession>
<dbReference type="InterPro" id="IPR010627">
    <property type="entry name" value="Prepilin_pept_A24_N"/>
</dbReference>
<keyword evidence="3" id="KW-1003">Cell membrane</keyword>
<dbReference type="EMBL" id="FNUK01000012">
    <property type="protein sequence ID" value="SEF81631.1"/>
    <property type="molecule type" value="Genomic_DNA"/>
</dbReference>
<feature type="transmembrane region" description="Helical" evidence="7">
    <location>
        <begin position="70"/>
        <end position="88"/>
    </location>
</feature>
<dbReference type="Pfam" id="PF01478">
    <property type="entry name" value="Peptidase_A24"/>
    <property type="match status" value="1"/>
</dbReference>
<dbReference type="RefSeq" id="WP_103896054.1">
    <property type="nucleotide sequence ID" value="NZ_FNUK01000012.1"/>
</dbReference>
<evidence type="ECO:0000256" key="3">
    <source>
        <dbReference type="ARBA" id="ARBA00022475"/>
    </source>
</evidence>
<dbReference type="GO" id="GO:0032259">
    <property type="term" value="P:methylation"/>
    <property type="evidence" value="ECO:0007669"/>
    <property type="project" value="UniProtKB-KW"/>
</dbReference>
<feature type="transmembrane region" description="Helical" evidence="7">
    <location>
        <begin position="6"/>
        <end position="23"/>
    </location>
</feature>
<gene>
    <name evidence="10" type="ORF">SAMN05660865_01086</name>
</gene>
<evidence type="ECO:0000256" key="4">
    <source>
        <dbReference type="ARBA" id="ARBA00022692"/>
    </source>
</evidence>
<feature type="transmembrane region" description="Helical" evidence="7">
    <location>
        <begin position="94"/>
        <end position="112"/>
    </location>
</feature>
<keyword evidence="11" id="KW-1185">Reference proteome</keyword>
<sequence>MPVLVFILGLIIGSFLNVCIYRIPKEESIIFSRSYCPYCKQKIKWRDLIPILSYIFLKGRCRFCKNKISLIYPCVEILNATLYLLLYLKYDFTILFLKYAVLSSLAIVIGFIDYYTTDIYTNTIIFGIATGVIFILLEYFLKVKIITYFLGALMGGGIISVIIFLTNGMGWGDAEFLFVIGLFLGFGLTLITLILSFIIGGIFGIFLVVLKFKSHKDYIPFAPFISIASIIAIFFGDCITKFLWG</sequence>
<keyword evidence="10" id="KW-0808">Transferase</keyword>